<dbReference type="InterPro" id="IPR050980">
    <property type="entry name" value="2C_sensor_his_kinase"/>
</dbReference>
<comment type="caution">
    <text evidence="9">The sequence shown here is derived from an EMBL/GenBank/DDBJ whole genome shotgun (WGS) entry which is preliminary data.</text>
</comment>
<evidence type="ECO:0000259" key="8">
    <source>
        <dbReference type="PROSITE" id="PS50109"/>
    </source>
</evidence>
<evidence type="ECO:0000256" key="4">
    <source>
        <dbReference type="ARBA" id="ARBA00022741"/>
    </source>
</evidence>
<name>A0A3E0U2Y9_9GAMM</name>
<dbReference type="SUPFAM" id="SSF55874">
    <property type="entry name" value="ATPase domain of HSP90 chaperone/DNA topoisomerase II/histidine kinase"/>
    <property type="match status" value="1"/>
</dbReference>
<dbReference type="AlphaFoldDB" id="A0A3E0U2Y9"/>
<keyword evidence="7" id="KW-1133">Transmembrane helix</keyword>
<accession>A0A3E0U2Y9</accession>
<feature type="domain" description="Histidine kinase" evidence="8">
    <location>
        <begin position="172"/>
        <end position="377"/>
    </location>
</feature>
<keyword evidence="6" id="KW-0067">ATP-binding</keyword>
<feature type="transmembrane region" description="Helical" evidence="7">
    <location>
        <begin position="43"/>
        <end position="71"/>
    </location>
</feature>
<feature type="transmembrane region" description="Helical" evidence="7">
    <location>
        <begin position="120"/>
        <end position="137"/>
    </location>
</feature>
<dbReference type="GO" id="GO:0005524">
    <property type="term" value="F:ATP binding"/>
    <property type="evidence" value="ECO:0007669"/>
    <property type="project" value="UniProtKB-KW"/>
</dbReference>
<keyword evidence="4" id="KW-0547">Nucleotide-binding</keyword>
<dbReference type="PROSITE" id="PS50109">
    <property type="entry name" value="HIS_KIN"/>
    <property type="match status" value="1"/>
</dbReference>
<keyword evidence="10" id="KW-1185">Reference proteome</keyword>
<dbReference type="Proteomes" id="UP000256899">
    <property type="component" value="Unassembled WGS sequence"/>
</dbReference>
<feature type="transmembrane region" description="Helical" evidence="7">
    <location>
        <begin position="83"/>
        <end position="100"/>
    </location>
</feature>
<dbReference type="SMART" id="SM00387">
    <property type="entry name" value="HATPase_c"/>
    <property type="match status" value="1"/>
</dbReference>
<dbReference type="PANTHER" id="PTHR44936:SF10">
    <property type="entry name" value="SENSOR PROTEIN RSTB"/>
    <property type="match status" value="1"/>
</dbReference>
<evidence type="ECO:0000256" key="7">
    <source>
        <dbReference type="SAM" id="Phobius"/>
    </source>
</evidence>
<dbReference type="Gene3D" id="3.30.565.10">
    <property type="entry name" value="Histidine kinase-like ATPase, C-terminal domain"/>
    <property type="match status" value="1"/>
</dbReference>
<evidence type="ECO:0000256" key="6">
    <source>
        <dbReference type="ARBA" id="ARBA00022840"/>
    </source>
</evidence>
<comment type="catalytic activity">
    <reaction evidence="1">
        <text>ATP + protein L-histidine = ADP + protein N-phospho-L-histidine.</text>
        <dbReference type="EC" id="2.7.13.3"/>
    </reaction>
</comment>
<dbReference type="GO" id="GO:0000155">
    <property type="term" value="F:phosphorelay sensor kinase activity"/>
    <property type="evidence" value="ECO:0007669"/>
    <property type="project" value="TreeGrafter"/>
</dbReference>
<evidence type="ECO:0000256" key="5">
    <source>
        <dbReference type="ARBA" id="ARBA00022777"/>
    </source>
</evidence>
<dbReference type="InterPro" id="IPR004358">
    <property type="entry name" value="Sig_transdc_His_kin-like_C"/>
</dbReference>
<keyword evidence="3" id="KW-0808">Transferase</keyword>
<dbReference type="InterPro" id="IPR003594">
    <property type="entry name" value="HATPase_dom"/>
</dbReference>
<keyword evidence="7" id="KW-0472">Membrane</keyword>
<gene>
    <name evidence="9" type="ORF">DXX94_09435</name>
</gene>
<evidence type="ECO:0000256" key="1">
    <source>
        <dbReference type="ARBA" id="ARBA00000085"/>
    </source>
</evidence>
<proteinExistence type="predicted"/>
<keyword evidence="5 9" id="KW-0418">Kinase</keyword>
<dbReference type="GO" id="GO:0005886">
    <property type="term" value="C:plasma membrane"/>
    <property type="evidence" value="ECO:0007669"/>
    <property type="project" value="TreeGrafter"/>
</dbReference>
<reference evidence="10" key="1">
    <citation type="submission" date="2018-08" db="EMBL/GenBank/DDBJ databases">
        <title>Thalassotalea euphylliae genome.</title>
        <authorList>
            <person name="Summers S."/>
            <person name="Rice S.A."/>
            <person name="Freckelton M.L."/>
            <person name="Nedved B.T."/>
            <person name="Hadfield M.G."/>
        </authorList>
    </citation>
    <scope>NUCLEOTIDE SEQUENCE [LARGE SCALE GENOMIC DNA]</scope>
    <source>
        <strain evidence="10">H3</strain>
    </source>
</reference>
<dbReference type="RefSeq" id="WP_116015437.1">
    <property type="nucleotide sequence ID" value="NZ_QUOT01000001.1"/>
</dbReference>
<dbReference type="InterPro" id="IPR036890">
    <property type="entry name" value="HATPase_C_sf"/>
</dbReference>
<dbReference type="PANTHER" id="PTHR44936">
    <property type="entry name" value="SENSOR PROTEIN CREC"/>
    <property type="match status" value="1"/>
</dbReference>
<evidence type="ECO:0000313" key="9">
    <source>
        <dbReference type="EMBL" id="REL30923.1"/>
    </source>
</evidence>
<dbReference type="PRINTS" id="PR00344">
    <property type="entry name" value="BCTRLSENSOR"/>
</dbReference>
<dbReference type="EC" id="2.7.13.3" evidence="2"/>
<evidence type="ECO:0000256" key="2">
    <source>
        <dbReference type="ARBA" id="ARBA00012438"/>
    </source>
</evidence>
<sequence>MVWGICAGYALLLALMTRYLDVRELAAQSQSDLINHLWSLFPFVLDLCFYGVLLQMHGGASNAGVFVLYLPVIVAAMEMKRRIAWLVAVLAIAIYTGLMLQGHAAHFEHLSESFTNHLSGMWLTFVISTLLMTWFVTQQRQAIISQQKQILKLRERQLRDEQILSVATMGANTTHRLATPLSTARLLVDELKENQAYEQGLVDELSAQIHVCHQTVHTIAQQVRSHQSANMKLVAIDDFIEQTLQYWWISRNDIRYQLNVAPECVNYVLSTDFNLQMSLTNLLENAAYASLANQQDEITIDVSVSAQQVVINIDDQGQGIDPKLLSQLGQVKVASKSQGMGMGLALANATIERFAGQLQLFNLPSGSRSQVTLPCQALALGH</sequence>
<dbReference type="Pfam" id="PF02518">
    <property type="entry name" value="HATPase_c"/>
    <property type="match status" value="1"/>
</dbReference>
<organism evidence="9 10">
    <name type="scientific">Thalassotalea euphylliae</name>
    <dbReference type="NCBI Taxonomy" id="1655234"/>
    <lineage>
        <taxon>Bacteria</taxon>
        <taxon>Pseudomonadati</taxon>
        <taxon>Pseudomonadota</taxon>
        <taxon>Gammaproteobacteria</taxon>
        <taxon>Alteromonadales</taxon>
        <taxon>Colwelliaceae</taxon>
        <taxon>Thalassotalea</taxon>
    </lineage>
</organism>
<evidence type="ECO:0000256" key="3">
    <source>
        <dbReference type="ARBA" id="ARBA00022679"/>
    </source>
</evidence>
<keyword evidence="7" id="KW-0812">Transmembrane</keyword>
<dbReference type="EMBL" id="QUOT01000001">
    <property type="protein sequence ID" value="REL30923.1"/>
    <property type="molecule type" value="Genomic_DNA"/>
</dbReference>
<evidence type="ECO:0000313" key="10">
    <source>
        <dbReference type="Proteomes" id="UP000256899"/>
    </source>
</evidence>
<dbReference type="InterPro" id="IPR005467">
    <property type="entry name" value="His_kinase_dom"/>
</dbReference>
<protein>
    <recommendedName>
        <fullName evidence="2">histidine kinase</fullName>
        <ecNumber evidence="2">2.7.13.3</ecNumber>
    </recommendedName>
</protein>